<reference evidence="1 2" key="1">
    <citation type="submission" date="2019-12" db="EMBL/GenBank/DDBJ databases">
        <authorList>
            <person name="Sun J.-Q."/>
        </authorList>
    </citation>
    <scope>NUCLEOTIDE SEQUENCE [LARGE SCALE GENOMIC DNA]</scope>
    <source>
        <strain evidence="1 2">JCM 17928</strain>
    </source>
</reference>
<name>A0A6N8HAC7_9FLAO</name>
<evidence type="ECO:0000313" key="1">
    <source>
        <dbReference type="EMBL" id="MUV02525.1"/>
    </source>
</evidence>
<dbReference type="Proteomes" id="UP000433945">
    <property type="component" value="Unassembled WGS sequence"/>
</dbReference>
<dbReference type="Gene3D" id="3.10.450.410">
    <property type="match status" value="1"/>
</dbReference>
<accession>A0A6N8HAC7</accession>
<proteinExistence type="predicted"/>
<dbReference type="OrthoDB" id="1043604at2"/>
<evidence type="ECO:0000313" key="2">
    <source>
        <dbReference type="Proteomes" id="UP000433945"/>
    </source>
</evidence>
<dbReference type="EMBL" id="WOWP01000010">
    <property type="protein sequence ID" value="MUV02525.1"/>
    <property type="molecule type" value="Genomic_DNA"/>
</dbReference>
<dbReference type="AlphaFoldDB" id="A0A6N8HAC7"/>
<comment type="caution">
    <text evidence="1">The sequence shown here is derived from an EMBL/GenBank/DDBJ whole genome shotgun (WGS) entry which is preliminary data.</text>
</comment>
<dbReference type="RefSeq" id="WP_157481510.1">
    <property type="nucleotide sequence ID" value="NZ_JAZDQD010000016.1"/>
</dbReference>
<organism evidence="1 2">
    <name type="scientific">Flavobacterium rakeshii</name>
    <dbReference type="NCBI Taxonomy" id="1038845"/>
    <lineage>
        <taxon>Bacteria</taxon>
        <taxon>Pseudomonadati</taxon>
        <taxon>Bacteroidota</taxon>
        <taxon>Flavobacteriia</taxon>
        <taxon>Flavobacteriales</taxon>
        <taxon>Flavobacteriaceae</taxon>
        <taxon>Flavobacterium</taxon>
    </lineage>
</organism>
<evidence type="ECO:0008006" key="3">
    <source>
        <dbReference type="Google" id="ProtNLM"/>
    </source>
</evidence>
<protein>
    <recommendedName>
        <fullName evidence="3">DUF4348 domain-containing protein</fullName>
    </recommendedName>
</protein>
<gene>
    <name evidence="1" type="ORF">GN157_02280</name>
</gene>
<keyword evidence="2" id="KW-1185">Reference proteome</keyword>
<sequence length="130" mass="15709">MRKLFFILLLAISCGKKTEGIQAQSENFEEFNQHFHSDSLFQLSRISFPIEGIHRDGWEEYKWTKENWEILKNPVTKSNSFPNEYKHQLISSDTLVIEKYRIEDSGFQCERKFQLRKDKWFLVSYYNMNL</sequence>